<dbReference type="AlphaFoldDB" id="A0A6J4SMJ2"/>
<evidence type="ECO:0000313" key="2">
    <source>
        <dbReference type="EMBL" id="CAA9497634.1"/>
    </source>
</evidence>
<gene>
    <name evidence="2" type="ORF">AVDCRST_MAG65-2390</name>
</gene>
<reference evidence="2" key="1">
    <citation type="submission" date="2020-02" db="EMBL/GenBank/DDBJ databases">
        <authorList>
            <person name="Meier V. D."/>
        </authorList>
    </citation>
    <scope>NUCLEOTIDE SEQUENCE</scope>
    <source>
        <strain evidence="2">AVDCRST_MAG65</strain>
    </source>
</reference>
<organism evidence="2">
    <name type="scientific">uncultured Solirubrobacteraceae bacterium</name>
    <dbReference type="NCBI Taxonomy" id="1162706"/>
    <lineage>
        <taxon>Bacteria</taxon>
        <taxon>Bacillati</taxon>
        <taxon>Actinomycetota</taxon>
        <taxon>Thermoleophilia</taxon>
        <taxon>Solirubrobacterales</taxon>
        <taxon>Solirubrobacteraceae</taxon>
        <taxon>environmental samples</taxon>
    </lineage>
</organism>
<sequence>APRHHPASPRTRDLRRLHAPQRAGVEPRQRQHPGLPARRRGLPRSPLGRHGRSRAAGADELPALHRPLRGRRARRRLDRRRRRRIGPPGRQRARALRRGDRGRHPHPHPPDRHGSQV</sequence>
<proteinExistence type="predicted"/>
<accession>A0A6J4SMJ2</accession>
<protein>
    <submittedName>
        <fullName evidence="2">Uncharacterized protein</fullName>
    </submittedName>
</protein>
<name>A0A6J4SMJ2_9ACTN</name>
<evidence type="ECO:0000256" key="1">
    <source>
        <dbReference type="SAM" id="MobiDB-lite"/>
    </source>
</evidence>
<feature type="non-terminal residue" evidence="2">
    <location>
        <position position="1"/>
    </location>
</feature>
<feature type="compositionally biased region" description="Basic residues" evidence="1">
    <location>
        <begin position="37"/>
        <end position="53"/>
    </location>
</feature>
<feature type="compositionally biased region" description="Basic residues" evidence="1">
    <location>
        <begin position="66"/>
        <end position="107"/>
    </location>
</feature>
<feature type="compositionally biased region" description="Basic and acidic residues" evidence="1">
    <location>
        <begin position="108"/>
        <end position="117"/>
    </location>
</feature>
<feature type="non-terminal residue" evidence="2">
    <location>
        <position position="117"/>
    </location>
</feature>
<feature type="region of interest" description="Disordered" evidence="1">
    <location>
        <begin position="1"/>
        <end position="117"/>
    </location>
</feature>
<dbReference type="EMBL" id="CADCVL010000394">
    <property type="protein sequence ID" value="CAA9497634.1"/>
    <property type="molecule type" value="Genomic_DNA"/>
</dbReference>